<feature type="domain" description="PH" evidence="2">
    <location>
        <begin position="54"/>
        <end position="149"/>
    </location>
</feature>
<comment type="caution">
    <text evidence="3">The sequence shown here is derived from an EMBL/GenBank/DDBJ whole genome shotgun (WGS) entry which is preliminary data.</text>
</comment>
<evidence type="ECO:0000313" key="4">
    <source>
        <dbReference type="Proteomes" id="UP000193986"/>
    </source>
</evidence>
<feature type="compositionally biased region" description="Polar residues" evidence="1">
    <location>
        <begin position="536"/>
        <end position="554"/>
    </location>
</feature>
<dbReference type="PROSITE" id="PS50003">
    <property type="entry name" value="PH_DOMAIN"/>
    <property type="match status" value="2"/>
</dbReference>
<dbReference type="FunFam" id="2.30.29.30:FF:000286">
    <property type="entry name" value="PH-protein kinase domain containing protein"/>
    <property type="match status" value="1"/>
</dbReference>
<dbReference type="PANTHER" id="PTHR14336:SF8">
    <property type="entry name" value="PROTEIN OPY1"/>
    <property type="match status" value="1"/>
</dbReference>
<keyword evidence="4" id="KW-1185">Reference proteome</keyword>
<feature type="compositionally biased region" description="Basic and acidic residues" evidence="1">
    <location>
        <begin position="168"/>
        <end position="179"/>
    </location>
</feature>
<dbReference type="Proteomes" id="UP000193986">
    <property type="component" value="Unassembled WGS sequence"/>
</dbReference>
<reference evidence="3 4" key="1">
    <citation type="submission" date="2016-07" db="EMBL/GenBank/DDBJ databases">
        <title>Pervasive Adenine N6-methylation of Active Genes in Fungi.</title>
        <authorList>
            <consortium name="DOE Joint Genome Institute"/>
            <person name="Mondo S.J."/>
            <person name="Dannebaum R.O."/>
            <person name="Kuo R.C."/>
            <person name="Labutti K."/>
            <person name="Haridas S."/>
            <person name="Kuo A."/>
            <person name="Salamov A."/>
            <person name="Ahrendt S.R."/>
            <person name="Lipzen A."/>
            <person name="Sullivan W."/>
            <person name="Andreopoulos W.B."/>
            <person name="Clum A."/>
            <person name="Lindquist E."/>
            <person name="Daum C."/>
            <person name="Ramamoorthy G.K."/>
            <person name="Gryganskyi A."/>
            <person name="Culley D."/>
            <person name="Magnuson J.K."/>
            <person name="James T.Y."/>
            <person name="O'Malley M.A."/>
            <person name="Stajich J.E."/>
            <person name="Spatafora J.W."/>
            <person name="Visel A."/>
            <person name="Grigoriev I.V."/>
        </authorList>
    </citation>
    <scope>NUCLEOTIDE SEQUENCE [LARGE SCALE GENOMIC DNA]</scope>
    <source>
        <strain evidence="3 4">68-887.2</strain>
    </source>
</reference>
<feature type="compositionally biased region" description="Low complexity" evidence="1">
    <location>
        <begin position="516"/>
        <end position="528"/>
    </location>
</feature>
<proteinExistence type="predicted"/>
<dbReference type="InterPro" id="IPR051707">
    <property type="entry name" value="PI-Interact_SigTrans_Reg"/>
</dbReference>
<sequence>MYGLASEGESEDVELEDVIEEGDEGEGEGEGEDSDAEADAEQQGQLERGMEGERTMKSGFLYKKQERRKVWKKKWFVLRTGKLAYYKDDREYSLSRVLDLKQIHTVAPVTVKKHPFTFGIVTSKRTFIAKANSQDEMDSWVQAINGARRKLSEREEEDNNKRGMAIPTKERAGESDVHTHPGTFTSVFSTTTQGSVSNSPVTASTGYFTHNPNNQPLPSASSPPTNTLSSQMAKMSLPKTPSGMTSPRLPSTTSVSQPQSRAVSSTSARREPSVTSIGSSGEYMPVAPSNNLQSAMEMISSDEDEAYFSEPTAAIPAEGSSQAAQVMHQVVDPNKVILAAYLMKRSKGRGRKVWRKRWFYLTSQGLTYTKSHMDTRALRYIPLTSVLDALEFDPAESAADSSDSEDDRSEVSPHSRQAYLSSIRRRADDTSTPKKDRATAAQTAAGTGAATEHIFRLITAKRTYVLCAPSEEDEIKWLAAFRALLNRERERLQNGGGPLSPSLPSASMQSQLPVPVITQQPPTPATTASGLESPPITRTASTSPGAPISPSISNDGPPILGREISVTSDPQGQGGQALGLGQRPQDSYSGSRGRSATYTAKSAVADVARRFRDERENAR</sequence>
<dbReference type="Gene3D" id="2.30.29.30">
    <property type="entry name" value="Pleckstrin-homology domain (PH domain)/Phosphotyrosine-binding domain (PTB)"/>
    <property type="match status" value="2"/>
</dbReference>
<feature type="region of interest" description="Disordered" evidence="1">
    <location>
        <begin position="1"/>
        <end position="51"/>
    </location>
</feature>
<feature type="compositionally biased region" description="Polar residues" evidence="1">
    <location>
        <begin position="586"/>
        <end position="600"/>
    </location>
</feature>
<dbReference type="EMBL" id="MCFC01000035">
    <property type="protein sequence ID" value="ORY27865.1"/>
    <property type="molecule type" value="Genomic_DNA"/>
</dbReference>
<dbReference type="InParanoid" id="A0A1Y2B1A8"/>
<feature type="region of interest" description="Disordered" evidence="1">
    <location>
        <begin position="516"/>
        <end position="601"/>
    </location>
</feature>
<evidence type="ECO:0000259" key="2">
    <source>
        <dbReference type="PROSITE" id="PS50003"/>
    </source>
</evidence>
<dbReference type="STRING" id="71784.A0A1Y2B1A8"/>
<dbReference type="InterPro" id="IPR001849">
    <property type="entry name" value="PH_domain"/>
</dbReference>
<dbReference type="SUPFAM" id="SSF50729">
    <property type="entry name" value="PH domain-like"/>
    <property type="match status" value="2"/>
</dbReference>
<dbReference type="AlphaFoldDB" id="A0A1Y2B1A8"/>
<dbReference type="InterPro" id="IPR011993">
    <property type="entry name" value="PH-like_dom_sf"/>
</dbReference>
<accession>A0A1Y2B1A8</accession>
<feature type="region of interest" description="Disordered" evidence="1">
    <location>
        <begin position="396"/>
        <end position="446"/>
    </location>
</feature>
<dbReference type="Pfam" id="PF00169">
    <property type="entry name" value="PH"/>
    <property type="match status" value="2"/>
</dbReference>
<evidence type="ECO:0000313" key="3">
    <source>
        <dbReference type="EMBL" id="ORY27865.1"/>
    </source>
</evidence>
<dbReference type="SMART" id="SM00233">
    <property type="entry name" value="PH"/>
    <property type="match status" value="2"/>
</dbReference>
<protein>
    <recommendedName>
        <fullName evidence="2">PH domain-containing protein</fullName>
    </recommendedName>
</protein>
<evidence type="ECO:0000256" key="1">
    <source>
        <dbReference type="SAM" id="MobiDB-lite"/>
    </source>
</evidence>
<feature type="compositionally biased region" description="Basic and acidic residues" evidence="1">
    <location>
        <begin position="425"/>
        <end position="438"/>
    </location>
</feature>
<feature type="compositionally biased region" description="Acidic residues" evidence="1">
    <location>
        <begin position="8"/>
        <end position="40"/>
    </location>
</feature>
<feature type="domain" description="PH" evidence="2">
    <location>
        <begin position="335"/>
        <end position="486"/>
    </location>
</feature>
<feature type="region of interest" description="Disordered" evidence="1">
    <location>
        <begin position="150"/>
        <end position="285"/>
    </location>
</feature>
<name>A0A1Y2B1A8_9TREE</name>
<gene>
    <name evidence="3" type="ORF">BCR39DRAFT_536481</name>
</gene>
<organism evidence="3 4">
    <name type="scientific">Naematelia encephala</name>
    <dbReference type="NCBI Taxonomy" id="71784"/>
    <lineage>
        <taxon>Eukaryota</taxon>
        <taxon>Fungi</taxon>
        <taxon>Dikarya</taxon>
        <taxon>Basidiomycota</taxon>
        <taxon>Agaricomycotina</taxon>
        <taxon>Tremellomycetes</taxon>
        <taxon>Tremellales</taxon>
        <taxon>Naemateliaceae</taxon>
        <taxon>Naematelia</taxon>
    </lineage>
</organism>
<feature type="compositionally biased region" description="Polar residues" evidence="1">
    <location>
        <begin position="182"/>
        <end position="233"/>
    </location>
</feature>
<feature type="compositionally biased region" description="Polar residues" evidence="1">
    <location>
        <begin position="242"/>
        <end position="279"/>
    </location>
</feature>
<dbReference type="OrthoDB" id="2157866at2759"/>
<dbReference type="PANTHER" id="PTHR14336">
    <property type="entry name" value="TANDEM PH DOMAIN CONTAINING PROTEIN"/>
    <property type="match status" value="1"/>
</dbReference>